<dbReference type="Gene3D" id="3.40.630.30">
    <property type="match status" value="1"/>
</dbReference>
<accession>A0A897MVI1</accession>
<dbReference type="AlphaFoldDB" id="A0A897MVI1"/>
<evidence type="ECO:0000313" key="3">
    <source>
        <dbReference type="Proteomes" id="UP000663586"/>
    </source>
</evidence>
<gene>
    <name evidence="2" type="primary">wecD11</name>
    <name evidence="2" type="ORF">AArcS_3094</name>
</gene>
<dbReference type="InterPro" id="IPR000182">
    <property type="entry name" value="GNAT_dom"/>
</dbReference>
<dbReference type="EMBL" id="CP064786">
    <property type="protein sequence ID" value="QSG04281.1"/>
    <property type="molecule type" value="Genomic_DNA"/>
</dbReference>
<dbReference type="InterPro" id="IPR016181">
    <property type="entry name" value="Acyl_CoA_acyltransferase"/>
</dbReference>
<dbReference type="PROSITE" id="PS51186">
    <property type="entry name" value="GNAT"/>
    <property type="match status" value="1"/>
</dbReference>
<dbReference type="Pfam" id="PF13508">
    <property type="entry name" value="Acetyltransf_7"/>
    <property type="match status" value="1"/>
</dbReference>
<organism evidence="2 3">
    <name type="scientific">Natranaeroarchaeum sulfidigenes</name>
    <dbReference type="NCBI Taxonomy" id="2784880"/>
    <lineage>
        <taxon>Archaea</taxon>
        <taxon>Methanobacteriati</taxon>
        <taxon>Methanobacteriota</taxon>
        <taxon>Stenosarchaea group</taxon>
        <taxon>Halobacteria</taxon>
        <taxon>Halobacteriales</taxon>
        <taxon>Natronoarchaeaceae</taxon>
        <taxon>Natranaeroarchaeum</taxon>
    </lineage>
</organism>
<evidence type="ECO:0000313" key="2">
    <source>
        <dbReference type="EMBL" id="QSG04281.1"/>
    </source>
</evidence>
<reference evidence="2" key="1">
    <citation type="submission" date="2020-11" db="EMBL/GenBank/DDBJ databases">
        <title>Carbohydrate-dependent, anaerobic sulfur respiration: A novel catabolism in halophilic archaea.</title>
        <authorList>
            <person name="Sorokin D.Y."/>
            <person name="Messina E."/>
            <person name="Smedile F."/>
            <person name="La Cono V."/>
            <person name="Hallsworth J.E."/>
            <person name="Yakimov M.M."/>
        </authorList>
    </citation>
    <scope>NUCLEOTIDE SEQUENCE</scope>
    <source>
        <strain evidence="2">AArc-S</strain>
    </source>
</reference>
<keyword evidence="3" id="KW-1185">Reference proteome</keyword>
<name>A0A897MVI1_9EURY</name>
<dbReference type="CDD" id="cd04301">
    <property type="entry name" value="NAT_SF"/>
    <property type="match status" value="1"/>
</dbReference>
<sequence>MVETSKSVSDERNNVELDLRPARYDDALAVRSLLDAAVLAVDGVEDRIRAGDVLVATADDRIVGVVVLDSRADLTRIVGIAVRRRRRASGIGTALVEAASQRGTLTAEFNERVRPFYESLGFKIEPADDPDRCRGVLGRT</sequence>
<dbReference type="SUPFAM" id="SSF55729">
    <property type="entry name" value="Acyl-CoA N-acyltransferases (Nat)"/>
    <property type="match status" value="1"/>
</dbReference>
<dbReference type="Proteomes" id="UP000663586">
    <property type="component" value="Chromosome"/>
</dbReference>
<evidence type="ECO:0000259" key="1">
    <source>
        <dbReference type="PROSITE" id="PS51186"/>
    </source>
</evidence>
<proteinExistence type="predicted"/>
<protein>
    <submittedName>
        <fullName evidence="2">Acetyltransferase (GNAT) family</fullName>
    </submittedName>
</protein>
<keyword evidence="2" id="KW-0808">Transferase</keyword>
<dbReference type="GO" id="GO:0016747">
    <property type="term" value="F:acyltransferase activity, transferring groups other than amino-acyl groups"/>
    <property type="evidence" value="ECO:0007669"/>
    <property type="project" value="InterPro"/>
</dbReference>
<feature type="domain" description="N-acetyltransferase" evidence="1">
    <location>
        <begin position="17"/>
        <end position="140"/>
    </location>
</feature>
<dbReference type="KEGG" id="hara:AArcS_3094"/>